<reference evidence="2" key="1">
    <citation type="journal article" date="2021" name="PeerJ">
        <title>Extensive microbial diversity within the chicken gut microbiome revealed by metagenomics and culture.</title>
        <authorList>
            <person name="Gilroy R."/>
            <person name="Ravi A."/>
            <person name="Getino M."/>
            <person name="Pursley I."/>
            <person name="Horton D.L."/>
            <person name="Alikhan N.F."/>
            <person name="Baker D."/>
            <person name="Gharbi K."/>
            <person name="Hall N."/>
            <person name="Watson M."/>
            <person name="Adriaenssens E.M."/>
            <person name="Foster-Nyarko E."/>
            <person name="Jarju S."/>
            <person name="Secka A."/>
            <person name="Antonio M."/>
            <person name="Oren A."/>
            <person name="Chaudhuri R.R."/>
            <person name="La Ragione R."/>
            <person name="Hildebrand F."/>
            <person name="Pallen M.J."/>
        </authorList>
    </citation>
    <scope>NUCLEOTIDE SEQUENCE</scope>
    <source>
        <strain evidence="2">1345</strain>
    </source>
</reference>
<evidence type="ECO:0000256" key="1">
    <source>
        <dbReference type="SAM" id="SignalP"/>
    </source>
</evidence>
<protein>
    <recommendedName>
        <fullName evidence="4">Ig-like domain-containing protein</fullName>
    </recommendedName>
</protein>
<evidence type="ECO:0000313" key="2">
    <source>
        <dbReference type="EMBL" id="HIY97025.1"/>
    </source>
</evidence>
<reference evidence="2" key="2">
    <citation type="submission" date="2021-04" db="EMBL/GenBank/DDBJ databases">
        <authorList>
            <person name="Gilroy R."/>
        </authorList>
    </citation>
    <scope>NUCLEOTIDE SEQUENCE</scope>
    <source>
        <strain evidence="2">1345</strain>
    </source>
</reference>
<organism evidence="2 3">
    <name type="scientific">Candidatus Borkfalkia excrementigallinarum</name>
    <dbReference type="NCBI Taxonomy" id="2838506"/>
    <lineage>
        <taxon>Bacteria</taxon>
        <taxon>Bacillati</taxon>
        <taxon>Bacillota</taxon>
        <taxon>Clostridia</taxon>
        <taxon>Christensenellales</taxon>
        <taxon>Christensenellaceae</taxon>
        <taxon>Candidatus Borkfalkia</taxon>
    </lineage>
</organism>
<keyword evidence="1" id="KW-0732">Signal</keyword>
<proteinExistence type="predicted"/>
<feature type="signal peptide" evidence="1">
    <location>
        <begin position="1"/>
        <end position="19"/>
    </location>
</feature>
<feature type="chain" id="PRO_5039730242" description="Ig-like domain-containing protein" evidence="1">
    <location>
        <begin position="20"/>
        <end position="386"/>
    </location>
</feature>
<comment type="caution">
    <text evidence="2">The sequence shown here is derived from an EMBL/GenBank/DDBJ whole genome shotgun (WGS) entry which is preliminary data.</text>
</comment>
<dbReference type="EMBL" id="DXCQ01000041">
    <property type="protein sequence ID" value="HIY97025.1"/>
    <property type="molecule type" value="Genomic_DNA"/>
</dbReference>
<evidence type="ECO:0008006" key="4">
    <source>
        <dbReference type="Google" id="ProtNLM"/>
    </source>
</evidence>
<gene>
    <name evidence="2" type="ORF">H9729_04990</name>
</gene>
<name>A0A9D1ZWB2_9FIRM</name>
<evidence type="ECO:0000313" key="3">
    <source>
        <dbReference type="Proteomes" id="UP000886750"/>
    </source>
</evidence>
<dbReference type="PROSITE" id="PS51257">
    <property type="entry name" value="PROKAR_LIPOPROTEIN"/>
    <property type="match status" value="1"/>
</dbReference>
<sequence>MKKLAAAAAVVLAALFLFAGCSSQITVTLYSGWLSNTANNYERDFYESLDYKVSFTPAETSNWISYSVDGTNSSYNVTTKAIGTYTCPENAVTYTNVYQLTITIQTAASFSFSADGAEQTVAFGGENDENPDNDPAEDFQADDADSVVYTVWFCSLDSTSNSSENESLAQPALRPIRSVQEVRSHGLQSQGQLYVNMFNYTITTVYDETCDNATIAYEDAYADLSSEDSAAGDYVRKTPLIHPANRTVSDLQKNYSCFDNAQLYFMARGLTQSTETSQTVTVVGGTANNIPATMTISWSELVDRSVDFTLDGEPVSGMIPTAVTNFSLGDSIYTGEGATVIYAQRQTPNTYHCLPVSIEEPLGYSLGSTVYTLKEASYTRGAQETA</sequence>
<dbReference type="Proteomes" id="UP000886750">
    <property type="component" value="Unassembled WGS sequence"/>
</dbReference>
<accession>A0A9D1ZWB2</accession>
<dbReference type="AlphaFoldDB" id="A0A9D1ZWB2"/>